<evidence type="ECO:0000256" key="1">
    <source>
        <dbReference type="SAM" id="Coils"/>
    </source>
</evidence>
<keyword evidence="1" id="KW-0175">Coiled coil</keyword>
<evidence type="ECO:0000313" key="2">
    <source>
        <dbReference type="EMBL" id="GMQ28078.1"/>
    </source>
</evidence>
<evidence type="ECO:0000313" key="3">
    <source>
        <dbReference type="Proteomes" id="UP001338309"/>
    </source>
</evidence>
<organism evidence="2 3">
    <name type="scientific">Algoriphagus confluentis</name>
    <dbReference type="NCBI Taxonomy" id="1697556"/>
    <lineage>
        <taxon>Bacteria</taxon>
        <taxon>Pseudomonadati</taxon>
        <taxon>Bacteroidota</taxon>
        <taxon>Cytophagia</taxon>
        <taxon>Cytophagales</taxon>
        <taxon>Cyclobacteriaceae</taxon>
        <taxon>Algoriphagus</taxon>
    </lineage>
</organism>
<sequence length="393" mass="45468">MLKHILFAGCMFLFCWQGFSQTSMEELLQQVEQNNLELQALSTSLEGKRFELRSGNNLPNPEVGVFYLPFGDHNSGDYTEYQITQSFEFPTVYGSRKSLISQQINQYELGYKSRRQEILLSAQALALEIVLTSKKQEVFKFRTEQAKTVFDQVSQLFQKEEVGILELNKAKVAWLQQQFAVQQLDNQLQNLKSQLENLNGGKPITAFPKEYPVFASLTDPDSIWVEKLKAEPQILQIQQEELIAQQNLQLEKNKVLPNLAAGFNRQGVMGSYYSGIYGGVSIPLWGSRGKVKAARYQVDFQTQNTQSKINLARDQFDREFRNYLLLTTKFTEYQGTLTALDSEELLLQAYRLGELSFLQYFQEIQFYRQAFDTFLEMQHQLYQSHTSLLKHQL</sequence>
<dbReference type="Gene3D" id="1.20.1600.10">
    <property type="entry name" value="Outer membrane efflux proteins (OEP)"/>
    <property type="match status" value="1"/>
</dbReference>
<protein>
    <submittedName>
        <fullName evidence="2">TolC family protein</fullName>
    </submittedName>
</protein>
<accession>A0ABQ6PJF6</accession>
<dbReference type="EMBL" id="BTPD01000002">
    <property type="protein sequence ID" value="GMQ28078.1"/>
    <property type="molecule type" value="Genomic_DNA"/>
</dbReference>
<feature type="coiled-coil region" evidence="1">
    <location>
        <begin position="21"/>
        <end position="48"/>
    </location>
</feature>
<keyword evidence="3" id="KW-1185">Reference proteome</keyword>
<dbReference type="RefSeq" id="WP_338222872.1">
    <property type="nucleotide sequence ID" value="NZ_BTPD01000002.1"/>
</dbReference>
<gene>
    <name evidence="2" type="ORF">Aconfl_07210</name>
</gene>
<dbReference type="SUPFAM" id="SSF56954">
    <property type="entry name" value="Outer membrane efflux proteins (OEP)"/>
    <property type="match status" value="1"/>
</dbReference>
<comment type="caution">
    <text evidence="2">The sequence shown here is derived from an EMBL/GenBank/DDBJ whole genome shotgun (WGS) entry which is preliminary data.</text>
</comment>
<reference evidence="2 3" key="1">
    <citation type="submission" date="2023-08" db="EMBL/GenBank/DDBJ databases">
        <title>Draft genome sequence of Algoriphagus confluentis.</title>
        <authorList>
            <person name="Takatani N."/>
            <person name="Hosokawa M."/>
            <person name="Sawabe T."/>
        </authorList>
    </citation>
    <scope>NUCLEOTIDE SEQUENCE [LARGE SCALE GENOMIC DNA]</scope>
    <source>
        <strain evidence="2 3">NBRC 111222</strain>
    </source>
</reference>
<dbReference type="PANTHER" id="PTHR30203:SF24">
    <property type="entry name" value="BLR4935 PROTEIN"/>
    <property type="match status" value="1"/>
</dbReference>
<name>A0ABQ6PJF6_9BACT</name>
<proteinExistence type="predicted"/>
<dbReference type="Proteomes" id="UP001338309">
    <property type="component" value="Unassembled WGS sequence"/>
</dbReference>
<dbReference type="PANTHER" id="PTHR30203">
    <property type="entry name" value="OUTER MEMBRANE CATION EFFLUX PROTEIN"/>
    <property type="match status" value="1"/>
</dbReference>
<dbReference type="InterPro" id="IPR010131">
    <property type="entry name" value="MdtP/NodT-like"/>
</dbReference>